<dbReference type="InterPro" id="IPR002020">
    <property type="entry name" value="Citrate_synthase"/>
</dbReference>
<dbReference type="InterPro" id="IPR016143">
    <property type="entry name" value="Citrate_synth-like_sm_a-sub"/>
</dbReference>
<dbReference type="SUPFAM" id="SSF48256">
    <property type="entry name" value="Citrate synthase"/>
    <property type="match status" value="1"/>
</dbReference>
<evidence type="ECO:0000256" key="3">
    <source>
        <dbReference type="ARBA" id="ARBA00022679"/>
    </source>
</evidence>
<dbReference type="PIRSF" id="PIRSF001369">
    <property type="entry name" value="Citrate_synth"/>
    <property type="match status" value="1"/>
</dbReference>
<evidence type="ECO:0000256" key="1">
    <source>
        <dbReference type="ARBA" id="ARBA00004751"/>
    </source>
</evidence>
<comment type="catalytic activity">
    <reaction evidence="4">
        <text>oxaloacetate + acetyl-CoA + H2O = citrate + CoA + H(+)</text>
        <dbReference type="Rhea" id="RHEA:16845"/>
        <dbReference type="ChEBI" id="CHEBI:15377"/>
        <dbReference type="ChEBI" id="CHEBI:15378"/>
        <dbReference type="ChEBI" id="CHEBI:16452"/>
        <dbReference type="ChEBI" id="CHEBI:16947"/>
        <dbReference type="ChEBI" id="CHEBI:57287"/>
        <dbReference type="ChEBI" id="CHEBI:57288"/>
        <dbReference type="EC" id="2.3.3.16"/>
    </reaction>
</comment>
<dbReference type="Proteomes" id="UP000324233">
    <property type="component" value="Chromosome"/>
</dbReference>
<name>A0A5B9VY28_9BACT</name>
<accession>A0A5B9VY28</accession>
<evidence type="ECO:0000313" key="8">
    <source>
        <dbReference type="EMBL" id="QEH32625.1"/>
    </source>
</evidence>
<reference evidence="8 9" key="1">
    <citation type="submission" date="2019-08" db="EMBL/GenBank/DDBJ databases">
        <title>Deep-cultivation of Planctomycetes and their phenomic and genomic characterization uncovers novel biology.</title>
        <authorList>
            <person name="Wiegand S."/>
            <person name="Jogler M."/>
            <person name="Boedeker C."/>
            <person name="Pinto D."/>
            <person name="Vollmers J."/>
            <person name="Rivas-Marin E."/>
            <person name="Kohn T."/>
            <person name="Peeters S.H."/>
            <person name="Heuer A."/>
            <person name="Rast P."/>
            <person name="Oberbeckmann S."/>
            <person name="Bunk B."/>
            <person name="Jeske O."/>
            <person name="Meyerdierks A."/>
            <person name="Storesund J.E."/>
            <person name="Kallscheuer N."/>
            <person name="Luecker S."/>
            <person name="Lage O.M."/>
            <person name="Pohl T."/>
            <person name="Merkel B.J."/>
            <person name="Hornburger P."/>
            <person name="Mueller R.-W."/>
            <person name="Bruemmer F."/>
            <person name="Labrenz M."/>
            <person name="Spormann A.M."/>
            <person name="Op den Camp H."/>
            <person name="Overmann J."/>
            <person name="Amann R."/>
            <person name="Jetten M.S.M."/>
            <person name="Mascher T."/>
            <person name="Medema M.H."/>
            <person name="Devos D.P."/>
            <person name="Kaster A.-K."/>
            <person name="Ovreas L."/>
            <person name="Rohde M."/>
            <person name="Galperin M.Y."/>
            <person name="Jogler C."/>
        </authorList>
    </citation>
    <scope>NUCLEOTIDE SEQUENCE [LARGE SCALE GENOMIC DNA]</scope>
    <source>
        <strain evidence="8 9">OJF2</strain>
    </source>
</reference>
<keyword evidence="9" id="KW-1185">Reference proteome</keyword>
<dbReference type="UniPathway" id="UPA00223"/>
<dbReference type="Gene3D" id="2.20.28.60">
    <property type="match status" value="1"/>
</dbReference>
<dbReference type="Gene3D" id="1.10.230.10">
    <property type="entry name" value="Cytochrome P450-Terp, domain 2"/>
    <property type="match status" value="1"/>
</dbReference>
<dbReference type="PRINTS" id="PR00143">
    <property type="entry name" value="CITRTSNTHASE"/>
</dbReference>
<dbReference type="RefSeq" id="WP_148591943.1">
    <property type="nucleotide sequence ID" value="NZ_CP042997.1"/>
</dbReference>
<keyword evidence="3 5" id="KW-0808">Transferase</keyword>
<dbReference type="AlphaFoldDB" id="A0A5B9VY28"/>
<dbReference type="EMBL" id="CP042997">
    <property type="protein sequence ID" value="QEH32625.1"/>
    <property type="molecule type" value="Genomic_DNA"/>
</dbReference>
<evidence type="ECO:0000256" key="4">
    <source>
        <dbReference type="ARBA" id="ARBA00049288"/>
    </source>
</evidence>
<evidence type="ECO:0000313" key="9">
    <source>
        <dbReference type="Proteomes" id="UP000324233"/>
    </source>
</evidence>
<comment type="similarity">
    <text evidence="2 5 7">Belongs to the citrate synthase family.</text>
</comment>
<dbReference type="InterPro" id="IPR036969">
    <property type="entry name" value="Citrate_synthase_sf"/>
</dbReference>
<dbReference type="Gene3D" id="1.10.580.10">
    <property type="entry name" value="Citrate Synthase, domain 1"/>
    <property type="match status" value="1"/>
</dbReference>
<dbReference type="Pfam" id="PF00285">
    <property type="entry name" value="Citrate_synt"/>
    <property type="match status" value="1"/>
</dbReference>
<dbReference type="KEGG" id="agv:OJF2_11040"/>
<dbReference type="PROSITE" id="PS00480">
    <property type="entry name" value="CITRATE_SYNTHASE"/>
    <property type="match status" value="1"/>
</dbReference>
<evidence type="ECO:0000256" key="5">
    <source>
        <dbReference type="PIRNR" id="PIRNR001369"/>
    </source>
</evidence>
<feature type="active site" evidence="6">
    <location>
        <position position="367"/>
    </location>
</feature>
<dbReference type="OrthoDB" id="9800864at2"/>
<evidence type="ECO:0000256" key="7">
    <source>
        <dbReference type="RuleBase" id="RU003406"/>
    </source>
</evidence>
<dbReference type="InterPro" id="IPR019810">
    <property type="entry name" value="Citrate_synthase_AS"/>
</dbReference>
<dbReference type="InterPro" id="IPR016142">
    <property type="entry name" value="Citrate_synth-like_lrg_a-sub"/>
</dbReference>
<protein>
    <recommendedName>
        <fullName evidence="5">Citrate synthase</fullName>
    </recommendedName>
</protein>
<organism evidence="8 9">
    <name type="scientific">Aquisphaera giovannonii</name>
    <dbReference type="NCBI Taxonomy" id="406548"/>
    <lineage>
        <taxon>Bacteria</taxon>
        <taxon>Pseudomonadati</taxon>
        <taxon>Planctomycetota</taxon>
        <taxon>Planctomycetia</taxon>
        <taxon>Isosphaerales</taxon>
        <taxon>Isosphaeraceae</taxon>
        <taxon>Aquisphaera</taxon>
    </lineage>
</organism>
<evidence type="ECO:0000256" key="6">
    <source>
        <dbReference type="PIRSR" id="PIRSR001369-1"/>
    </source>
</evidence>
<dbReference type="GO" id="GO:0036440">
    <property type="term" value="F:citrate synthase activity"/>
    <property type="evidence" value="ECO:0007669"/>
    <property type="project" value="UniProtKB-EC"/>
</dbReference>
<feature type="active site" evidence="6">
    <location>
        <position position="310"/>
    </location>
</feature>
<comment type="pathway">
    <text evidence="1">Carbohydrate metabolism; tricarboxylic acid cycle; isocitrate from oxaloacetate: step 1/2.</text>
</comment>
<sequence>MARTAKLTLDDRTLDLPLVRGADGEEAVDLSGLRGRGLVAIDDGLRHTVLTKSAITYVDGERGVLRYRGIAIEELAARSNFVETSFLLIYGHLPSREELDKFHDLLTDNAALHESFKYHFEGFPVDAPPMAMLSSMVSTLACFYHRPKEKAVDDLREIDVFDEEAAWLLSKVRTIAAYSYRRSMGLPFIYTDPRLSYAGDFLHMMFSEPFREYVAPEATVEALNQLLILHADHEMGGSTTTVRVVGSSRANLFASCAAGISSLWGPVHGGATIAVVELLESIQRGEMTAEQVIARARERKDGFRLAGFGHPVYRSMDPRAKILRRIAERLLGNNPGAEPLLDIALDLEAKAAADAYFADHRLFPNADFYNGIVMRAIGIPRDMYSVFFAIGRMPGWIAHWREQAADPNLRIIRPRQLYVGPDETQYTPIDAR</sequence>
<dbReference type="InterPro" id="IPR024176">
    <property type="entry name" value="Citrate_synthase_bac-typ"/>
</dbReference>
<gene>
    <name evidence="8" type="primary">gltA2_1</name>
    <name evidence="8" type="ORF">OJF2_11040</name>
</gene>
<dbReference type="PANTHER" id="PTHR42871">
    <property type="entry name" value="CITRATE SYNTHASE"/>
    <property type="match status" value="1"/>
</dbReference>
<keyword evidence="8" id="KW-0012">Acyltransferase</keyword>
<dbReference type="PANTHER" id="PTHR42871:SF1">
    <property type="entry name" value="CITRATE SYNTHASE"/>
    <property type="match status" value="1"/>
</dbReference>
<proteinExistence type="inferred from homology"/>
<evidence type="ECO:0000256" key="2">
    <source>
        <dbReference type="ARBA" id="ARBA00010566"/>
    </source>
</evidence>
<dbReference type="GO" id="GO:0006099">
    <property type="term" value="P:tricarboxylic acid cycle"/>
    <property type="evidence" value="ECO:0007669"/>
    <property type="project" value="UniProtKB-UniPathway"/>
</dbReference>